<dbReference type="EMBL" id="KC246837">
    <property type="protein sequence ID" value="AHF25451.1"/>
    <property type="molecule type" value="Genomic_DNA"/>
</dbReference>
<sequence>MAAFDQVYSGIPALDQALDYIRMGDNVVWRVSGLSEFSRFADPFVEQAKKDGRKIIYFRFASHPELVPECPEVKRIIVPLSHRFETFTVEIHRHIEAEGRDAFYVFDCLSELQTAWATDLMMGNFFRVTCPFLFILDTVAFFPIIRGRHSFNAITKIMNTTQLFLDVYSDPDRDAVYIRPQKVWNRNSETMFLPHLYRPADGSILPIRDGVQSSRFYQVMDSFQRTLEEQYVDSWDRFFNQAKVLHENRIPVDEQCGRMCNIMMTRDERLRILVKKHFRPEDYFRVRDHMVGTGMVGGKTCGMLLARAIIRNLAPDISSVLEPHDSFYVGSDVFYTYIVDNGFWDLRVRQRTDEGYFTLAPKLAERLKTGSFTREIQDQFMHILEYYGQDPYIVRSSSILEDGFENAFAGKYESVFCANRGTPEERLEEFENAVRTVYASSAGLSALDYRKRRGLEHRDEQMALLVMRVSGSAYGPYYMPCAAGVGYSFSPYKFLNDIDSSAGMLRLVMGLGTSAVDRTEGSYPRLVSLDKTEATNFTTVAEKHQFSQRRAEAVDLKGRCLNRVPLEELEPFLPRYLKNQVLEHDTEAEASLRERGIWRDISFISCLGLVRNREMMERMQRMMHLIQQEYGEPVDIEFTINVSEDREYMINLLQCRPLQVFQDTGGVAVPEDVPEGEILLETRGASMGLSRKVKLDMIAYVDPIRYYHLPYMEKAAVAALIGQINWKYRDQDKHMLLMVPGRIGTSSPELGVPTSFADISGFDAVCEMAETRAGYNPELSYGSHIFQDLVEAQILYIAVFPGNKTVHFRPDLLKQAPDLISGIPGGQELKDIVCLADVSGRNCELYHDLTQEHILLKLS</sequence>
<dbReference type="InterPro" id="IPR013815">
    <property type="entry name" value="ATP_grasp_subdomain_1"/>
</dbReference>
<dbReference type="Gene3D" id="3.30.470.20">
    <property type="entry name" value="ATP-grasp fold, B domain"/>
    <property type="match status" value="1"/>
</dbReference>
<proteinExistence type="predicted"/>
<dbReference type="InterPro" id="IPR002192">
    <property type="entry name" value="PPDK_AMP/ATP-bd"/>
</dbReference>
<dbReference type="GO" id="GO:0005524">
    <property type="term" value="F:ATP binding"/>
    <property type="evidence" value="ECO:0007669"/>
    <property type="project" value="InterPro"/>
</dbReference>
<dbReference type="SUPFAM" id="SSF56059">
    <property type="entry name" value="Glutathione synthetase ATP-binding domain-like"/>
    <property type="match status" value="1"/>
</dbReference>
<organism evidence="2">
    <name type="scientific">uncultured bacterium Contig1586</name>
    <dbReference type="NCBI Taxonomy" id="1393462"/>
    <lineage>
        <taxon>Bacteria</taxon>
        <taxon>environmental samples</taxon>
    </lineage>
</organism>
<reference evidence="2" key="1">
    <citation type="journal article" date="2013" name="PLoS ONE">
        <title>Metagenomic insights into the carbohydrate-active enzymes carried by the microorganisms adhering to solid digesta in the rumen of cows.</title>
        <authorList>
            <person name="Wang L."/>
            <person name="Hatem A."/>
            <person name="Catalyurek U.V."/>
            <person name="Morrison M."/>
            <person name="Yu Z."/>
        </authorList>
    </citation>
    <scope>NUCLEOTIDE SEQUENCE</scope>
</reference>
<feature type="domain" description="Pyruvate phosphate dikinase AMP/ATP-binding" evidence="1">
    <location>
        <begin position="295"/>
        <end position="673"/>
    </location>
</feature>
<dbReference type="Pfam" id="PF01326">
    <property type="entry name" value="PPDK_N"/>
    <property type="match status" value="1"/>
</dbReference>
<dbReference type="GO" id="GO:0016301">
    <property type="term" value="F:kinase activity"/>
    <property type="evidence" value="ECO:0007669"/>
    <property type="project" value="UniProtKB-KW"/>
</dbReference>
<protein>
    <submittedName>
        <fullName evidence="2">Phosphoenolpyruvate synthase/pyruvate phosphate dikinase, PpsA</fullName>
    </submittedName>
</protein>
<accession>W0FKK8</accession>
<evidence type="ECO:0000313" key="2">
    <source>
        <dbReference type="EMBL" id="AHF25451.1"/>
    </source>
</evidence>
<keyword evidence="2" id="KW-0670">Pyruvate</keyword>
<dbReference type="Gene3D" id="3.30.1490.20">
    <property type="entry name" value="ATP-grasp fold, A domain"/>
    <property type="match status" value="1"/>
</dbReference>
<name>W0FKK8_9BACT</name>
<keyword evidence="2" id="KW-0418">Kinase</keyword>
<dbReference type="AlphaFoldDB" id="W0FKK8"/>
<keyword evidence="2" id="KW-0808">Transferase</keyword>
<evidence type="ECO:0000259" key="1">
    <source>
        <dbReference type="Pfam" id="PF01326"/>
    </source>
</evidence>